<gene>
    <name evidence="1" type="ORF">ACFFGH_23735</name>
</gene>
<keyword evidence="2" id="KW-1185">Reference proteome</keyword>
<evidence type="ECO:0000313" key="2">
    <source>
        <dbReference type="Proteomes" id="UP001589896"/>
    </source>
</evidence>
<evidence type="ECO:0000313" key="1">
    <source>
        <dbReference type="EMBL" id="MFC0680853.1"/>
    </source>
</evidence>
<dbReference type="EMBL" id="JBHLTG010000006">
    <property type="protein sequence ID" value="MFC0680853.1"/>
    <property type="molecule type" value="Genomic_DNA"/>
</dbReference>
<evidence type="ECO:0008006" key="3">
    <source>
        <dbReference type="Google" id="ProtNLM"/>
    </source>
</evidence>
<proteinExistence type="predicted"/>
<dbReference type="RefSeq" id="WP_386672954.1">
    <property type="nucleotide sequence ID" value="NZ_JBHLTG010000006.1"/>
</dbReference>
<comment type="caution">
    <text evidence="1">The sequence shown here is derived from an EMBL/GenBank/DDBJ whole genome shotgun (WGS) entry which is preliminary data.</text>
</comment>
<organism evidence="1 2">
    <name type="scientific">Lysobacter korlensis</name>
    <dbReference type="NCBI Taxonomy" id="553636"/>
    <lineage>
        <taxon>Bacteria</taxon>
        <taxon>Pseudomonadati</taxon>
        <taxon>Pseudomonadota</taxon>
        <taxon>Gammaproteobacteria</taxon>
        <taxon>Lysobacterales</taxon>
        <taxon>Lysobacteraceae</taxon>
        <taxon>Lysobacter</taxon>
    </lineage>
</organism>
<dbReference type="Proteomes" id="UP001589896">
    <property type="component" value="Unassembled WGS sequence"/>
</dbReference>
<protein>
    <recommendedName>
        <fullName evidence="3">DNA-directed RNA polymerase subunit beta</fullName>
    </recommendedName>
</protein>
<sequence length="207" mass="22803">MTERFHRPARVPHFNAVEGGEDPAQLLRIARETAHALVNRMRDTDDPEALERLAAFTDESAVDAVAELWARSSPKSLAGALWRIYLLRVLIRQTPELTSSLFQRGTEVLRTIDTMVAGASAPTGPTEVQQLADRILHGLFRGDFAVALERAAAFCRVTAAGATSFADDYEALNPERSTELTSRALRLSQTAEELTTEARLWRAGSLD</sequence>
<accession>A0ABV6RV49</accession>
<reference evidence="1 2" key="1">
    <citation type="submission" date="2024-09" db="EMBL/GenBank/DDBJ databases">
        <authorList>
            <person name="Sun Q."/>
            <person name="Mori K."/>
        </authorList>
    </citation>
    <scope>NUCLEOTIDE SEQUENCE [LARGE SCALE GENOMIC DNA]</scope>
    <source>
        <strain evidence="1 2">KCTC 23076</strain>
    </source>
</reference>
<name>A0ABV6RV49_9GAMM</name>